<evidence type="ECO:0000256" key="1">
    <source>
        <dbReference type="SAM" id="MobiDB-lite"/>
    </source>
</evidence>
<dbReference type="AlphaFoldDB" id="A0AAD5XY32"/>
<dbReference type="PANTHER" id="PTHR15744">
    <property type="entry name" value="BLOM7"/>
    <property type="match status" value="1"/>
</dbReference>
<dbReference type="InterPro" id="IPR004087">
    <property type="entry name" value="KH_dom"/>
</dbReference>
<dbReference type="Pfam" id="PF23469">
    <property type="entry name" value="KH_12"/>
    <property type="match status" value="1"/>
</dbReference>
<dbReference type="InterPro" id="IPR056149">
    <property type="entry name" value="PRP5/DDX46/KHDC4_KH"/>
</dbReference>
<dbReference type="InterPro" id="IPR031121">
    <property type="entry name" value="RIK/BLOM7"/>
</dbReference>
<evidence type="ECO:0000259" key="2">
    <source>
        <dbReference type="SMART" id="SM00322"/>
    </source>
</evidence>
<dbReference type="SMART" id="SM00322">
    <property type="entry name" value="KH"/>
    <property type="match status" value="1"/>
</dbReference>
<dbReference type="CDD" id="cd22386">
    <property type="entry name" value="KH-I_KHDC4_rpt2"/>
    <property type="match status" value="1"/>
</dbReference>
<protein>
    <recommendedName>
        <fullName evidence="2">K Homology domain-containing protein</fullName>
    </recommendedName>
</protein>
<dbReference type="InterPro" id="IPR047889">
    <property type="entry name" value="KHDC4_KH-I_second"/>
</dbReference>
<gene>
    <name evidence="3" type="ORF">HK099_004681</name>
</gene>
<accession>A0AAD5XY32</accession>
<dbReference type="EMBL" id="JADGJW010000338">
    <property type="protein sequence ID" value="KAJ3219462.1"/>
    <property type="molecule type" value="Genomic_DNA"/>
</dbReference>
<proteinExistence type="predicted"/>
<organism evidence="3 4">
    <name type="scientific">Clydaea vesicula</name>
    <dbReference type="NCBI Taxonomy" id="447962"/>
    <lineage>
        <taxon>Eukaryota</taxon>
        <taxon>Fungi</taxon>
        <taxon>Fungi incertae sedis</taxon>
        <taxon>Chytridiomycota</taxon>
        <taxon>Chytridiomycota incertae sedis</taxon>
        <taxon>Chytridiomycetes</taxon>
        <taxon>Lobulomycetales</taxon>
        <taxon>Lobulomycetaceae</taxon>
        <taxon>Clydaea</taxon>
    </lineage>
</organism>
<evidence type="ECO:0000313" key="3">
    <source>
        <dbReference type="EMBL" id="KAJ3219462.1"/>
    </source>
</evidence>
<feature type="domain" description="K Homology" evidence="2">
    <location>
        <begin position="155"/>
        <end position="240"/>
    </location>
</feature>
<feature type="compositionally biased region" description="Pro residues" evidence="1">
    <location>
        <begin position="312"/>
        <end position="328"/>
    </location>
</feature>
<name>A0AAD5XY32_9FUNG</name>
<dbReference type="Proteomes" id="UP001211065">
    <property type="component" value="Unassembled WGS sequence"/>
</dbReference>
<sequence>MSVIFSNNEIPKTKPLRFRFFDQKPPEKMTLREKRLHLEKVVQSLKDELNRDPFADENAKFQRRVEINDIKYRFALTKLSNQQKIKEETGADVLTRGKYYPDKSLIEDGIAPLYLQINSPTQKGLNEALKRVQKLIEEASLMGSLSERIFEQKYHQTKVEIGIEQCKAFNVKSKLVGPSGAYVKHIMQETSTKLQLKGRGSGFIDPGTQSELDEPLFFAIVGPTPSSIEKAKNLCNDLIKTIQIEYNKFKLLPPQAQTLPAVTSTFYPPLPTPGSMYPSPGVGFNPLPPVMPNYYNHQTNPATTYAAGQNFPFPPPPQNGFQPPPPPVGGQSGYPHYQSSYPGY</sequence>
<dbReference type="GO" id="GO:0005634">
    <property type="term" value="C:nucleus"/>
    <property type="evidence" value="ECO:0007669"/>
    <property type="project" value="InterPro"/>
</dbReference>
<dbReference type="SUPFAM" id="SSF54791">
    <property type="entry name" value="Eukaryotic type KH-domain (KH-domain type I)"/>
    <property type="match status" value="2"/>
</dbReference>
<evidence type="ECO:0000313" key="4">
    <source>
        <dbReference type="Proteomes" id="UP001211065"/>
    </source>
</evidence>
<feature type="region of interest" description="Disordered" evidence="1">
    <location>
        <begin position="305"/>
        <end position="344"/>
    </location>
</feature>
<dbReference type="FunFam" id="3.30.1370.10:FF:000037">
    <property type="entry name" value="KH domain protein"/>
    <property type="match status" value="1"/>
</dbReference>
<dbReference type="GO" id="GO:0003723">
    <property type="term" value="F:RNA binding"/>
    <property type="evidence" value="ECO:0007669"/>
    <property type="project" value="InterPro"/>
</dbReference>
<dbReference type="PANTHER" id="PTHR15744:SF0">
    <property type="entry name" value="KH HOMOLOGY DOMAIN-CONTAINING PROTEIN 4"/>
    <property type="match status" value="1"/>
</dbReference>
<keyword evidence="4" id="KW-1185">Reference proteome</keyword>
<comment type="caution">
    <text evidence="3">The sequence shown here is derived from an EMBL/GenBank/DDBJ whole genome shotgun (WGS) entry which is preliminary data.</text>
</comment>
<dbReference type="InterPro" id="IPR055256">
    <property type="entry name" value="KH_1_KHDC4/BBP-like"/>
</dbReference>
<dbReference type="InterPro" id="IPR036612">
    <property type="entry name" value="KH_dom_type_1_sf"/>
</dbReference>
<dbReference type="Gene3D" id="3.30.1370.10">
    <property type="entry name" value="K Homology domain, type 1"/>
    <property type="match status" value="2"/>
</dbReference>
<reference evidence="3" key="1">
    <citation type="submission" date="2020-05" db="EMBL/GenBank/DDBJ databases">
        <title>Phylogenomic resolution of chytrid fungi.</title>
        <authorList>
            <person name="Stajich J.E."/>
            <person name="Amses K."/>
            <person name="Simmons R."/>
            <person name="Seto K."/>
            <person name="Myers J."/>
            <person name="Bonds A."/>
            <person name="Quandt C.A."/>
            <person name="Barry K."/>
            <person name="Liu P."/>
            <person name="Grigoriev I."/>
            <person name="Longcore J.E."/>
            <person name="James T.Y."/>
        </authorList>
    </citation>
    <scope>NUCLEOTIDE SEQUENCE</scope>
    <source>
        <strain evidence="3">JEL0476</strain>
    </source>
</reference>
<dbReference type="Pfam" id="PF22675">
    <property type="entry name" value="KH-I_KHDC4-BBP"/>
    <property type="match status" value="1"/>
</dbReference>